<evidence type="ECO:0000313" key="7">
    <source>
        <dbReference type="Proteomes" id="UP000194267"/>
    </source>
</evidence>
<dbReference type="PANTHER" id="PTHR43335:SF2">
    <property type="entry name" value="ABC TRANSPORTER, ATP-BINDING PROTEIN"/>
    <property type="match status" value="1"/>
</dbReference>
<name>A0A1Y2T8Z6_SYMTR</name>
<evidence type="ECO:0000259" key="5">
    <source>
        <dbReference type="PROSITE" id="PS50893"/>
    </source>
</evidence>
<protein>
    <recommendedName>
        <fullName evidence="5">ABC transporter domain-containing protein</fullName>
    </recommendedName>
</protein>
<keyword evidence="4" id="KW-0067">ATP-binding</keyword>
<proteinExistence type="inferred from homology"/>
<evidence type="ECO:0000256" key="2">
    <source>
        <dbReference type="ARBA" id="ARBA00022448"/>
    </source>
</evidence>
<dbReference type="SMART" id="SM00382">
    <property type="entry name" value="AAA"/>
    <property type="match status" value="1"/>
</dbReference>
<dbReference type="EMBL" id="LWLV01000028">
    <property type="protein sequence ID" value="OTA42236.1"/>
    <property type="molecule type" value="Genomic_DNA"/>
</dbReference>
<evidence type="ECO:0000313" key="6">
    <source>
        <dbReference type="EMBL" id="OTA42236.1"/>
    </source>
</evidence>
<comment type="similarity">
    <text evidence="1">Belongs to the ABC transporter superfamily.</text>
</comment>
<gene>
    <name evidence="6" type="ORF">A6D92_00655</name>
</gene>
<keyword evidence="2" id="KW-0813">Transport</keyword>
<dbReference type="Pfam" id="PF00005">
    <property type="entry name" value="ABC_tran"/>
    <property type="match status" value="1"/>
</dbReference>
<comment type="caution">
    <text evidence="6">The sequence shown here is derived from an EMBL/GenBank/DDBJ whole genome shotgun (WGS) entry which is preliminary data.</text>
</comment>
<evidence type="ECO:0000256" key="3">
    <source>
        <dbReference type="ARBA" id="ARBA00022741"/>
    </source>
</evidence>
<keyword evidence="3" id="KW-0547">Nucleotide-binding</keyword>
<dbReference type="InterPro" id="IPR003439">
    <property type="entry name" value="ABC_transporter-like_ATP-bd"/>
</dbReference>
<feature type="domain" description="ABC transporter" evidence="5">
    <location>
        <begin position="4"/>
        <end position="230"/>
    </location>
</feature>
<dbReference type="AlphaFoldDB" id="A0A1Y2T8Z6"/>
<dbReference type="PROSITE" id="PS50893">
    <property type="entry name" value="ABC_TRANSPORTER_2"/>
    <property type="match status" value="1"/>
</dbReference>
<dbReference type="GO" id="GO:0005524">
    <property type="term" value="F:ATP binding"/>
    <property type="evidence" value="ECO:0007669"/>
    <property type="project" value="UniProtKB-KW"/>
</dbReference>
<accession>A0A1Y2T8Z6</accession>
<dbReference type="Gene3D" id="3.40.50.300">
    <property type="entry name" value="P-loop containing nucleotide triphosphate hydrolases"/>
    <property type="match status" value="1"/>
</dbReference>
<sequence length="246" mass="26846">MLTYELRDVSLTLGRKRIFSGLDLKLEGRVIGLLGPNGAGKTSLMRLLATLLRPTRGQILLHGRDIVREPAYARTRIGYVPQHFRPPGDLTGRQVLQYLGALRDVVEAERIDRCLVQTGLSRVADQAAGAYSGGTLRRLALAQALLSDPQVLLMDEPTAGLDPEEQDRFQTLVRGLAERGAQVLISTHLLAEVSQLADTAVVLHEGRILFAGPAPDLLARTGAQRLQDAYLRLLRDPALQVVGARP</sequence>
<dbReference type="OMA" id="EGTTMLM"/>
<dbReference type="InterPro" id="IPR027417">
    <property type="entry name" value="P-loop_NTPase"/>
</dbReference>
<evidence type="ECO:0000256" key="4">
    <source>
        <dbReference type="ARBA" id="ARBA00022840"/>
    </source>
</evidence>
<dbReference type="SUPFAM" id="SSF52540">
    <property type="entry name" value="P-loop containing nucleoside triphosphate hydrolases"/>
    <property type="match status" value="1"/>
</dbReference>
<dbReference type="PANTHER" id="PTHR43335">
    <property type="entry name" value="ABC TRANSPORTER, ATP-BINDING PROTEIN"/>
    <property type="match status" value="1"/>
</dbReference>
<dbReference type="InterPro" id="IPR003593">
    <property type="entry name" value="AAA+_ATPase"/>
</dbReference>
<dbReference type="GO" id="GO:0016887">
    <property type="term" value="F:ATP hydrolysis activity"/>
    <property type="evidence" value="ECO:0007669"/>
    <property type="project" value="InterPro"/>
</dbReference>
<evidence type="ECO:0000256" key="1">
    <source>
        <dbReference type="ARBA" id="ARBA00005417"/>
    </source>
</evidence>
<reference evidence="7" key="1">
    <citation type="submission" date="2016-04" db="EMBL/GenBank/DDBJ databases">
        <authorList>
            <person name="Antunes L.P."/>
            <person name="Martins L.F."/>
            <person name="Pereira R.V."/>
            <person name="Thomas A.M."/>
            <person name="Barbosa D."/>
            <person name="Nascimento L."/>
            <person name="Silva G.M."/>
            <person name="Condomitti G.W."/>
            <person name="Digiampietri L.A."/>
            <person name="Lombardi K.C."/>
            <person name="Ramos P.L."/>
            <person name="Quaggio R.B."/>
            <person name="Oliveira J.C."/>
            <person name="Pascon R.C."/>
            <person name="Cruz J.B."/>
            <person name="Silva A.M."/>
            <person name="Setubal J.C."/>
        </authorList>
    </citation>
    <scope>NUCLEOTIDE SEQUENCE [LARGE SCALE GENOMIC DNA]</scope>
</reference>
<organism evidence="6 7">
    <name type="scientific">Symbiobacterium thermophilum</name>
    <dbReference type="NCBI Taxonomy" id="2734"/>
    <lineage>
        <taxon>Bacteria</taxon>
        <taxon>Bacillati</taxon>
        <taxon>Bacillota</taxon>
        <taxon>Clostridia</taxon>
        <taxon>Eubacteriales</taxon>
        <taxon>Symbiobacteriaceae</taxon>
        <taxon>Symbiobacterium</taxon>
    </lineage>
</organism>
<dbReference type="Proteomes" id="UP000194267">
    <property type="component" value="Unassembled WGS sequence"/>
</dbReference>